<protein>
    <recommendedName>
        <fullName evidence="7">Mce-associated membrane protein</fullName>
    </recommendedName>
</protein>
<keyword evidence="4" id="KW-1133">Transmembrane helix</keyword>
<feature type="compositionally biased region" description="Low complexity" evidence="3">
    <location>
        <begin position="14"/>
        <end position="28"/>
    </location>
</feature>
<proteinExistence type="predicted"/>
<dbReference type="Proteomes" id="UP000035058">
    <property type="component" value="Unassembled WGS sequence"/>
</dbReference>
<feature type="compositionally biased region" description="Basic and acidic residues" evidence="3">
    <location>
        <begin position="29"/>
        <end position="47"/>
    </location>
</feature>
<dbReference type="PANTHER" id="PTHR37042:SF4">
    <property type="entry name" value="OUTER MEMBRANE PROTEIN RV1973"/>
    <property type="match status" value="1"/>
</dbReference>
<evidence type="ECO:0000256" key="3">
    <source>
        <dbReference type="SAM" id="MobiDB-lite"/>
    </source>
</evidence>
<keyword evidence="2 4" id="KW-0472">Membrane</keyword>
<evidence type="ECO:0000256" key="4">
    <source>
        <dbReference type="SAM" id="Phobius"/>
    </source>
</evidence>
<dbReference type="RefSeq" id="WP_006864841.1">
    <property type="nucleotide sequence ID" value="NZ_BAHE01000002.1"/>
</dbReference>
<dbReference type="PANTHER" id="PTHR37042">
    <property type="entry name" value="OUTER MEMBRANE PROTEIN RV1973"/>
    <property type="match status" value="1"/>
</dbReference>
<comment type="caution">
    <text evidence="5">The sequence shown here is derived from an EMBL/GenBank/DDBJ whole genome shotgun (WGS) entry which is preliminary data.</text>
</comment>
<gene>
    <name evidence="5" type="ORF">GONAM_02_00820</name>
</gene>
<evidence type="ECO:0000256" key="2">
    <source>
        <dbReference type="ARBA" id="ARBA00023136"/>
    </source>
</evidence>
<feature type="region of interest" description="Disordered" evidence="3">
    <location>
        <begin position="1"/>
        <end position="85"/>
    </location>
</feature>
<organism evidence="5 6">
    <name type="scientific">Gordonia namibiensis NBRC 108229</name>
    <dbReference type="NCBI Taxonomy" id="1208314"/>
    <lineage>
        <taxon>Bacteria</taxon>
        <taxon>Bacillati</taxon>
        <taxon>Actinomycetota</taxon>
        <taxon>Actinomycetes</taxon>
        <taxon>Mycobacteriales</taxon>
        <taxon>Gordoniaceae</taxon>
        <taxon>Gordonia</taxon>
    </lineage>
</organism>
<reference evidence="5 6" key="1">
    <citation type="submission" date="2012-08" db="EMBL/GenBank/DDBJ databases">
        <title>Whole genome shotgun sequence of Gordonia namibiensis NBRC 108229.</title>
        <authorList>
            <person name="Isaki-Nakamura S."/>
            <person name="Hosoyama A."/>
            <person name="Tsuchikane K."/>
            <person name="Katsumata H."/>
            <person name="Baba S."/>
            <person name="Yamazaki S."/>
            <person name="Fujita N."/>
        </authorList>
    </citation>
    <scope>NUCLEOTIDE SEQUENCE [LARGE SCALE GENOMIC DNA]</scope>
    <source>
        <strain evidence="5 6">NBRC 108229</strain>
    </source>
</reference>
<name>K6WGW6_9ACTN</name>
<dbReference type="AlphaFoldDB" id="K6WGW6"/>
<evidence type="ECO:0000313" key="5">
    <source>
        <dbReference type="EMBL" id="GAB98560.1"/>
    </source>
</evidence>
<feature type="transmembrane region" description="Helical" evidence="4">
    <location>
        <begin position="91"/>
        <end position="117"/>
    </location>
</feature>
<evidence type="ECO:0000313" key="6">
    <source>
        <dbReference type="Proteomes" id="UP000035058"/>
    </source>
</evidence>
<keyword evidence="6" id="KW-1185">Reference proteome</keyword>
<sequence length="249" mass="26615">MKTDMAVETDTDATDAIVTDQDDTTSTTVDDRSTETESETKAGKESPKSTTTSTRKKSAKGADATTDDDSAETEPSTGDGGRPVGRRPARFGWGAAGVGLLAVITIAASALAIVFGLQLKNRIDVENAGQEALRTAENYAVALTSIDTRNLDRDFARVLEGATGEFKDMYSSSSSQLRQLLVDNQATGKGTVIDAGIKSQSENKVEVMLFVDQTVTNTASPDPRLDRSRILMTMEKVDGRWLASKVELP</sequence>
<evidence type="ECO:0008006" key="7">
    <source>
        <dbReference type="Google" id="ProtNLM"/>
    </source>
</evidence>
<evidence type="ECO:0000256" key="1">
    <source>
        <dbReference type="ARBA" id="ARBA00004370"/>
    </source>
</evidence>
<keyword evidence="4" id="KW-0812">Transmembrane</keyword>
<comment type="subcellular location">
    <subcellularLocation>
        <location evidence="1">Membrane</location>
    </subcellularLocation>
</comment>
<accession>K6WGW6</accession>
<dbReference type="EMBL" id="BAHE01000002">
    <property type="protein sequence ID" value="GAB98560.1"/>
    <property type="molecule type" value="Genomic_DNA"/>
</dbReference>
<dbReference type="GO" id="GO:0016020">
    <property type="term" value="C:membrane"/>
    <property type="evidence" value="ECO:0007669"/>
    <property type="project" value="UniProtKB-SubCell"/>
</dbReference>